<reference evidence="3 4" key="1">
    <citation type="submission" date="2023-07" db="EMBL/GenBank/DDBJ databases">
        <title>Sorghum-associated microbial communities from plants grown in Nebraska, USA.</title>
        <authorList>
            <person name="Schachtman D."/>
        </authorList>
    </citation>
    <scope>NUCLEOTIDE SEQUENCE [LARGE SCALE GENOMIC DNA]</scope>
    <source>
        <strain evidence="3 4">BE248</strain>
    </source>
</reference>
<dbReference type="EMBL" id="JAVDWH010000001">
    <property type="protein sequence ID" value="MDR7086632.1"/>
    <property type="molecule type" value="Genomic_DNA"/>
</dbReference>
<comment type="caution">
    <text evidence="3">The sequence shown here is derived from an EMBL/GenBank/DDBJ whole genome shotgun (WGS) entry which is preliminary data.</text>
</comment>
<keyword evidence="1" id="KW-0732">Signal</keyword>
<accession>A0ABU1UN95</accession>
<feature type="domain" description="Beta-lactamase-related" evidence="2">
    <location>
        <begin position="66"/>
        <end position="357"/>
    </location>
</feature>
<feature type="chain" id="PRO_5046157273" evidence="1">
    <location>
        <begin position="20"/>
        <end position="375"/>
    </location>
</feature>
<keyword evidence="4" id="KW-1185">Reference proteome</keyword>
<dbReference type="PROSITE" id="PS51257">
    <property type="entry name" value="PROKAR_LIPOPROTEIN"/>
    <property type="match status" value="1"/>
</dbReference>
<dbReference type="Gene3D" id="3.40.710.10">
    <property type="entry name" value="DD-peptidase/beta-lactamase superfamily"/>
    <property type="match status" value="1"/>
</dbReference>
<dbReference type="PANTHER" id="PTHR43283">
    <property type="entry name" value="BETA-LACTAMASE-RELATED"/>
    <property type="match status" value="1"/>
</dbReference>
<dbReference type="InterPro" id="IPR050789">
    <property type="entry name" value="Diverse_Enzym_Activities"/>
</dbReference>
<dbReference type="PANTHER" id="PTHR43283:SF7">
    <property type="entry name" value="BETA-LACTAMASE-RELATED DOMAIN-CONTAINING PROTEIN"/>
    <property type="match status" value="1"/>
</dbReference>
<dbReference type="Pfam" id="PF00144">
    <property type="entry name" value="Beta-lactamase"/>
    <property type="match status" value="1"/>
</dbReference>
<proteinExistence type="predicted"/>
<dbReference type="InterPro" id="IPR001466">
    <property type="entry name" value="Beta-lactam-related"/>
</dbReference>
<evidence type="ECO:0000313" key="4">
    <source>
        <dbReference type="Proteomes" id="UP001257739"/>
    </source>
</evidence>
<evidence type="ECO:0000259" key="2">
    <source>
        <dbReference type="Pfam" id="PF00144"/>
    </source>
</evidence>
<feature type="signal peptide" evidence="1">
    <location>
        <begin position="1"/>
        <end position="19"/>
    </location>
</feature>
<evidence type="ECO:0000256" key="1">
    <source>
        <dbReference type="SAM" id="SignalP"/>
    </source>
</evidence>
<dbReference type="InterPro" id="IPR012338">
    <property type="entry name" value="Beta-lactam/transpept-like"/>
</dbReference>
<dbReference type="SUPFAM" id="SSF56601">
    <property type="entry name" value="beta-lactamase/transpeptidase-like"/>
    <property type="match status" value="1"/>
</dbReference>
<name>A0ABU1UN95_9ACTN</name>
<organism evidence="3 4">
    <name type="scientific">Aeromicrobium panaciterrae</name>
    <dbReference type="NCBI Taxonomy" id="363861"/>
    <lineage>
        <taxon>Bacteria</taxon>
        <taxon>Bacillati</taxon>
        <taxon>Actinomycetota</taxon>
        <taxon>Actinomycetes</taxon>
        <taxon>Propionibacteriales</taxon>
        <taxon>Nocardioidaceae</taxon>
        <taxon>Aeromicrobium</taxon>
    </lineage>
</organism>
<evidence type="ECO:0000313" key="3">
    <source>
        <dbReference type="EMBL" id="MDR7086632.1"/>
    </source>
</evidence>
<dbReference type="RefSeq" id="WP_309968844.1">
    <property type="nucleotide sequence ID" value="NZ_JAVDWH010000001.1"/>
</dbReference>
<protein>
    <submittedName>
        <fullName evidence="3">CubicO group peptidase (Beta-lactamase class C family)</fullName>
    </submittedName>
</protein>
<gene>
    <name evidence="3" type="ORF">J2X11_001471</name>
</gene>
<dbReference type="Proteomes" id="UP001257739">
    <property type="component" value="Unassembled WGS sequence"/>
</dbReference>
<sequence length="375" mass="40973">MRFAAAVFLLLLAACSSDPVEPLVEPTIETSTPTPTPTFIYPGKDWAKAATIDANFEQLNTDLANARSTCFALIKDGELVYDAYWGGTSIRTTRPAYSITKSVTAILVGIAADEGKLALDDNASKYIPEWRRTAARNVTIRDLLSNTSGRHWDYNTDYSQMVRRAPDKTAFAIGLGQDAKPGTKWDYNNSAVQTLEAVLEKATGQDVAAYGKKRLLDPIGMRDTTWAHDAAGNTTTYSGIDSSCRDLARVGYLMMRSGAWKGKQLVSDSFVAEATNESSSQLNAAYGLLWWVNKPGRIVTIDRAAGFPNDKPPYRGQLAPKAPEDTFWALGYGSEYVMVIPSEGLVAVRMGSRPNTPEQLSYASFTEGVLKALHR</sequence>